<feature type="domain" description="Helitron helicase-like" evidence="1">
    <location>
        <begin position="7"/>
        <end position="198"/>
    </location>
</feature>
<accession>A0A5C3NZC9</accession>
<keyword evidence="3" id="KW-1185">Reference proteome</keyword>
<name>A0A5C3NZC9_9APHY</name>
<organism evidence="2 3">
    <name type="scientific">Polyporus arcularius HHB13444</name>
    <dbReference type="NCBI Taxonomy" id="1314778"/>
    <lineage>
        <taxon>Eukaryota</taxon>
        <taxon>Fungi</taxon>
        <taxon>Dikarya</taxon>
        <taxon>Basidiomycota</taxon>
        <taxon>Agaricomycotina</taxon>
        <taxon>Agaricomycetes</taxon>
        <taxon>Polyporales</taxon>
        <taxon>Polyporaceae</taxon>
        <taxon>Polyporus</taxon>
    </lineage>
</organism>
<dbReference type="EMBL" id="ML212307">
    <property type="protein sequence ID" value="TFK78823.1"/>
    <property type="molecule type" value="Genomic_DNA"/>
</dbReference>
<gene>
    <name evidence="2" type="ORF">K466DRAFT_450924</name>
</gene>
<sequence length="199" mass="22590">MYHDKCFQLEPLFPLVALNHEQITAKSNTSGYILADKSKFKDIADRLLNINAETLTDIVQKLKTGSVKPETENERACFKVLNDLDHVAYKVQGSITSKKYMHNKIWSLVSYLGAPSWFVTFAADIKHPIALYYADTDVSFVPKFRDQDEHLKLIPNNPVAGARFFKVMVDLFIKHVLGMGLDHPCLYGETSGYYGIVEQ</sequence>
<evidence type="ECO:0000259" key="1">
    <source>
        <dbReference type="Pfam" id="PF14214"/>
    </source>
</evidence>
<feature type="non-terminal residue" evidence="2">
    <location>
        <position position="199"/>
    </location>
</feature>
<dbReference type="Proteomes" id="UP000308197">
    <property type="component" value="Unassembled WGS sequence"/>
</dbReference>
<dbReference type="InterPro" id="IPR025476">
    <property type="entry name" value="Helitron_helicase-like"/>
</dbReference>
<dbReference type="Pfam" id="PF14214">
    <property type="entry name" value="Helitron_like_N"/>
    <property type="match status" value="1"/>
</dbReference>
<dbReference type="AlphaFoldDB" id="A0A5C3NZC9"/>
<dbReference type="STRING" id="1314778.A0A5C3NZC9"/>
<proteinExistence type="predicted"/>
<protein>
    <recommendedName>
        <fullName evidence="1">Helitron helicase-like domain-containing protein</fullName>
    </recommendedName>
</protein>
<evidence type="ECO:0000313" key="3">
    <source>
        <dbReference type="Proteomes" id="UP000308197"/>
    </source>
</evidence>
<evidence type="ECO:0000313" key="2">
    <source>
        <dbReference type="EMBL" id="TFK78823.1"/>
    </source>
</evidence>
<reference evidence="2 3" key="1">
    <citation type="journal article" date="2019" name="Nat. Ecol. Evol.">
        <title>Megaphylogeny resolves global patterns of mushroom evolution.</title>
        <authorList>
            <person name="Varga T."/>
            <person name="Krizsan K."/>
            <person name="Foldi C."/>
            <person name="Dima B."/>
            <person name="Sanchez-Garcia M."/>
            <person name="Sanchez-Ramirez S."/>
            <person name="Szollosi G.J."/>
            <person name="Szarkandi J.G."/>
            <person name="Papp V."/>
            <person name="Albert L."/>
            <person name="Andreopoulos W."/>
            <person name="Angelini C."/>
            <person name="Antonin V."/>
            <person name="Barry K.W."/>
            <person name="Bougher N.L."/>
            <person name="Buchanan P."/>
            <person name="Buyck B."/>
            <person name="Bense V."/>
            <person name="Catcheside P."/>
            <person name="Chovatia M."/>
            <person name="Cooper J."/>
            <person name="Damon W."/>
            <person name="Desjardin D."/>
            <person name="Finy P."/>
            <person name="Geml J."/>
            <person name="Haridas S."/>
            <person name="Hughes K."/>
            <person name="Justo A."/>
            <person name="Karasinski D."/>
            <person name="Kautmanova I."/>
            <person name="Kiss B."/>
            <person name="Kocsube S."/>
            <person name="Kotiranta H."/>
            <person name="LaButti K.M."/>
            <person name="Lechner B.E."/>
            <person name="Liimatainen K."/>
            <person name="Lipzen A."/>
            <person name="Lukacs Z."/>
            <person name="Mihaltcheva S."/>
            <person name="Morgado L.N."/>
            <person name="Niskanen T."/>
            <person name="Noordeloos M.E."/>
            <person name="Ohm R.A."/>
            <person name="Ortiz-Santana B."/>
            <person name="Ovrebo C."/>
            <person name="Racz N."/>
            <person name="Riley R."/>
            <person name="Savchenko A."/>
            <person name="Shiryaev A."/>
            <person name="Soop K."/>
            <person name="Spirin V."/>
            <person name="Szebenyi C."/>
            <person name="Tomsovsky M."/>
            <person name="Tulloss R.E."/>
            <person name="Uehling J."/>
            <person name="Grigoriev I.V."/>
            <person name="Vagvolgyi C."/>
            <person name="Papp T."/>
            <person name="Martin F.M."/>
            <person name="Miettinen O."/>
            <person name="Hibbett D.S."/>
            <person name="Nagy L.G."/>
        </authorList>
    </citation>
    <scope>NUCLEOTIDE SEQUENCE [LARGE SCALE GENOMIC DNA]</scope>
    <source>
        <strain evidence="2 3">HHB13444</strain>
    </source>
</reference>
<dbReference type="InParanoid" id="A0A5C3NZC9"/>